<dbReference type="GO" id="GO:0047834">
    <property type="term" value="F:D-threo-aldose 1-dehydrogenase activity"/>
    <property type="evidence" value="ECO:0007669"/>
    <property type="project" value="UniProtKB-EC"/>
</dbReference>
<dbReference type="GO" id="GO:0005829">
    <property type="term" value="C:cytosol"/>
    <property type="evidence" value="ECO:0007669"/>
    <property type="project" value="TreeGrafter"/>
</dbReference>
<dbReference type="Pfam" id="PF00248">
    <property type="entry name" value="Aldo_ket_red"/>
    <property type="match status" value="1"/>
</dbReference>
<comment type="caution">
    <text evidence="2">The sequence shown here is derived from an EMBL/GenBank/DDBJ whole genome shotgun (WGS) entry which is preliminary data.</text>
</comment>
<dbReference type="PANTHER" id="PTHR42686:SF1">
    <property type="entry name" value="GH17980P-RELATED"/>
    <property type="match status" value="1"/>
</dbReference>
<keyword evidence="3" id="KW-1185">Reference proteome</keyword>
<sequence>MTGGITAARPVEPAVRSPFGPVLLGGAGYANLYAPVSEDEAQAGLAKAWELGLRAFDTAPHYGAGLSEERLGRFLRTRPRDEFVLCTKVGRLLVDDPAASADAEGFADVPRRSRRLDYSADGVRRSLTESLERLGLDRIDLALVHDPEDHLDQALGEAAGALAALRAEGVIGGWGVGTNFAATAERFVAETDLDHLMIAGRYTLLDRRADRLLDKAAGRGVAVLTAGVLNSNILVAPVPGARFNYVPAPAPLLAVAQRMAAVCERYGSTLRAAALQFGLRDPRVAAVVLGAGLPDLVADSVEQLGAPIDEACWAELERLVPDPADLPD</sequence>
<evidence type="ECO:0000313" key="3">
    <source>
        <dbReference type="Proteomes" id="UP000569914"/>
    </source>
</evidence>
<dbReference type="Gene3D" id="3.20.20.100">
    <property type="entry name" value="NADP-dependent oxidoreductase domain"/>
    <property type="match status" value="1"/>
</dbReference>
<evidence type="ECO:0000313" key="2">
    <source>
        <dbReference type="EMBL" id="NYE69771.1"/>
    </source>
</evidence>
<evidence type="ECO:0000259" key="1">
    <source>
        <dbReference type="Pfam" id="PF00248"/>
    </source>
</evidence>
<dbReference type="InterPro" id="IPR020471">
    <property type="entry name" value="AKR"/>
</dbReference>
<dbReference type="Proteomes" id="UP000569914">
    <property type="component" value="Unassembled WGS sequence"/>
</dbReference>
<dbReference type="InterPro" id="IPR036812">
    <property type="entry name" value="NAD(P)_OxRdtase_dom_sf"/>
</dbReference>
<dbReference type="AlphaFoldDB" id="A0A7Y9I4A4"/>
<proteinExistence type="predicted"/>
<dbReference type="EC" id="1.1.1.122" evidence="2"/>
<gene>
    <name evidence="2" type="ORF">BKA15_001100</name>
</gene>
<organism evidence="2 3">
    <name type="scientific">Microlunatus parietis</name>
    <dbReference type="NCBI Taxonomy" id="682979"/>
    <lineage>
        <taxon>Bacteria</taxon>
        <taxon>Bacillati</taxon>
        <taxon>Actinomycetota</taxon>
        <taxon>Actinomycetes</taxon>
        <taxon>Propionibacteriales</taxon>
        <taxon>Propionibacteriaceae</taxon>
        <taxon>Microlunatus</taxon>
    </lineage>
</organism>
<dbReference type="PANTHER" id="PTHR42686">
    <property type="entry name" value="GH17980P-RELATED"/>
    <property type="match status" value="1"/>
</dbReference>
<dbReference type="SUPFAM" id="SSF51430">
    <property type="entry name" value="NAD(P)-linked oxidoreductase"/>
    <property type="match status" value="1"/>
</dbReference>
<protein>
    <submittedName>
        <fullName evidence="2">D-threo-aldose 1-dehydrogenase</fullName>
        <ecNumber evidence="2">1.1.1.122</ecNumber>
    </submittedName>
</protein>
<dbReference type="RefSeq" id="WP_218871080.1">
    <property type="nucleotide sequence ID" value="NZ_JACCBU010000001.1"/>
</dbReference>
<dbReference type="CDD" id="cd19152">
    <property type="entry name" value="AKR_AKR15A"/>
    <property type="match status" value="1"/>
</dbReference>
<reference evidence="2 3" key="1">
    <citation type="submission" date="2020-07" db="EMBL/GenBank/DDBJ databases">
        <title>Sequencing the genomes of 1000 actinobacteria strains.</title>
        <authorList>
            <person name="Klenk H.-P."/>
        </authorList>
    </citation>
    <scope>NUCLEOTIDE SEQUENCE [LARGE SCALE GENOMIC DNA]</scope>
    <source>
        <strain evidence="2 3">DSM 22083</strain>
    </source>
</reference>
<dbReference type="EMBL" id="JACCBU010000001">
    <property type="protein sequence ID" value="NYE69771.1"/>
    <property type="molecule type" value="Genomic_DNA"/>
</dbReference>
<keyword evidence="2" id="KW-0560">Oxidoreductase</keyword>
<accession>A0A7Y9I4A4</accession>
<name>A0A7Y9I4A4_9ACTN</name>
<dbReference type="InterPro" id="IPR023210">
    <property type="entry name" value="NADP_OxRdtase_dom"/>
</dbReference>
<feature type="domain" description="NADP-dependent oxidoreductase" evidence="1">
    <location>
        <begin position="22"/>
        <end position="319"/>
    </location>
</feature>